<dbReference type="InterPro" id="IPR050107">
    <property type="entry name" value="ABC_carbohydrate_import_ATPase"/>
</dbReference>
<sequence>MARAQLADAPDAAPDTAEVVLAARDVSKSFGAVEALKGVNFDVHRGRVTTLFGENGAGKSTLMKILSGVHSPTSGELILDGVPVVIGSTVEARELGISIIHQELSLAPNMTVRDNIFMGREITRAGQVDFAEEERQCRALMEELEEDIDPLTPVEQLRLGQQQIVEIARALSVNSRILIMDEPTSALSAAEVEVLFKVIRDLKARGVSIVYISHHLEEALTITDHAVVLRDGIMTAYAPRSEIDLEWIVRNMVGENFDLGSPPTGYAFGEVALSVRDLTIPAPGISGYHVVDRLSLDVRQGEIVCIYGLMGAGRTELMECVAGRLPADGGEVRLHGRNLDGLSIAQRIEAGLVLTPEDRQRDGLVQTMTVGHNLSLASIGSFTRAFLTSRSAEREIVDRAIREVTIKTDGGDAPIGSLSGGNQQKVVIGKMLATKPSVVLLDEPSRGIDIGAKAEVFRLLAEGARQGLAVVYSTSEVSECLSIAHRILVMHKGRISASFGPDATKEQIMAASGEVDLGQTLAAAHGLDRCEVVEDATGDETPDALAAAGARFLAAEIARGRDGVIGVGYGRMLSSCVAALPETRAPDLRPVGMTGGAGADASATTIARHLARAVGADAVGIEAPFVFATAADRDAAMARDDARRAAEFGARADLVVATIGTTTPEAETVASGRIDAAEMERVAQAGGVAELLGHFFDKRGQPVCPDLTARIATLPLDRLGTRRIVAIAGGPDTAEAIKAILESGLLGGLIVDEPTARAIVDMDKPAATRHGNGALDT</sequence>
<dbReference type="InterPro" id="IPR007324">
    <property type="entry name" value="Sugar-bd_dom_put"/>
</dbReference>
<dbReference type="Pfam" id="PF04198">
    <property type="entry name" value="Sugar-bind"/>
    <property type="match status" value="1"/>
</dbReference>
<evidence type="ECO:0000256" key="4">
    <source>
        <dbReference type="ARBA" id="ARBA00022597"/>
    </source>
</evidence>
<dbReference type="SUPFAM" id="SSF100950">
    <property type="entry name" value="NagB/RpiA/CoA transferase-like"/>
    <property type="match status" value="1"/>
</dbReference>
<keyword evidence="12" id="KW-1185">Reference proteome</keyword>
<dbReference type="SMART" id="SM00382">
    <property type="entry name" value="AAA"/>
    <property type="match status" value="2"/>
</dbReference>
<dbReference type="SUPFAM" id="SSF52540">
    <property type="entry name" value="P-loop containing nucleoside triphosphate hydrolases"/>
    <property type="match status" value="2"/>
</dbReference>
<evidence type="ECO:0000256" key="1">
    <source>
        <dbReference type="ARBA" id="ARBA00004202"/>
    </source>
</evidence>
<keyword evidence="7 11" id="KW-0067">ATP-binding</keyword>
<dbReference type="GO" id="GO:0005524">
    <property type="term" value="F:ATP binding"/>
    <property type="evidence" value="ECO:0007669"/>
    <property type="project" value="UniProtKB-KW"/>
</dbReference>
<dbReference type="InterPro" id="IPR003593">
    <property type="entry name" value="AAA+_ATPase"/>
</dbReference>
<name>A0A4R6AAI2_9RHOB</name>
<dbReference type="RefSeq" id="WP_133396927.1">
    <property type="nucleotide sequence ID" value="NZ_SNAA01000010.1"/>
</dbReference>
<dbReference type="InterPro" id="IPR037171">
    <property type="entry name" value="NagB/RpiA_transferase-like"/>
</dbReference>
<comment type="caution">
    <text evidence="11">The sequence shown here is derived from an EMBL/GenBank/DDBJ whole genome shotgun (WGS) entry which is preliminary data.</text>
</comment>
<comment type="subcellular location">
    <subcellularLocation>
        <location evidence="1">Cell membrane</location>
        <topology evidence="1">Peripheral membrane protein</topology>
    </subcellularLocation>
</comment>
<keyword evidence="8" id="KW-1278">Translocase</keyword>
<dbReference type="CDD" id="cd03215">
    <property type="entry name" value="ABC_Carb_Monos_II"/>
    <property type="match status" value="1"/>
</dbReference>
<keyword evidence="6" id="KW-0547">Nucleotide-binding</keyword>
<accession>A0A4R6AAI2</accession>
<organism evidence="11 12">
    <name type="scientific">Palleronia sediminis</name>
    <dbReference type="NCBI Taxonomy" id="2547833"/>
    <lineage>
        <taxon>Bacteria</taxon>
        <taxon>Pseudomonadati</taxon>
        <taxon>Pseudomonadota</taxon>
        <taxon>Alphaproteobacteria</taxon>
        <taxon>Rhodobacterales</taxon>
        <taxon>Roseobacteraceae</taxon>
        <taxon>Palleronia</taxon>
    </lineage>
</organism>
<keyword evidence="5" id="KW-0677">Repeat</keyword>
<feature type="domain" description="ABC transporter" evidence="10">
    <location>
        <begin position="21"/>
        <end position="256"/>
    </location>
</feature>
<dbReference type="GO" id="GO:0016887">
    <property type="term" value="F:ATP hydrolysis activity"/>
    <property type="evidence" value="ECO:0007669"/>
    <property type="project" value="InterPro"/>
</dbReference>
<dbReference type="PANTHER" id="PTHR43790:SF3">
    <property type="entry name" value="D-ALLOSE IMPORT ATP-BINDING PROTEIN ALSA-RELATED"/>
    <property type="match status" value="1"/>
</dbReference>
<dbReference type="EMBL" id="SNAA01000010">
    <property type="protein sequence ID" value="TDL79338.1"/>
    <property type="molecule type" value="Genomic_DNA"/>
</dbReference>
<dbReference type="OrthoDB" id="9805029at2"/>
<evidence type="ECO:0000256" key="6">
    <source>
        <dbReference type="ARBA" id="ARBA00022741"/>
    </source>
</evidence>
<dbReference type="FunFam" id="3.40.50.300:FF:000127">
    <property type="entry name" value="Ribose import ATP-binding protein RbsA"/>
    <property type="match status" value="1"/>
</dbReference>
<dbReference type="PROSITE" id="PS00211">
    <property type="entry name" value="ABC_TRANSPORTER_1"/>
    <property type="match status" value="1"/>
</dbReference>
<gene>
    <name evidence="11" type="ORF">E2L08_09930</name>
</gene>
<dbReference type="Gene3D" id="3.40.50.1360">
    <property type="match status" value="1"/>
</dbReference>
<dbReference type="CDD" id="cd03216">
    <property type="entry name" value="ABC_Carb_Monos_I"/>
    <property type="match status" value="1"/>
</dbReference>
<keyword evidence="4" id="KW-0762">Sugar transport</keyword>
<keyword evidence="9" id="KW-0472">Membrane</keyword>
<evidence type="ECO:0000256" key="8">
    <source>
        <dbReference type="ARBA" id="ARBA00022967"/>
    </source>
</evidence>
<evidence type="ECO:0000259" key="10">
    <source>
        <dbReference type="PROSITE" id="PS50893"/>
    </source>
</evidence>
<evidence type="ECO:0000256" key="3">
    <source>
        <dbReference type="ARBA" id="ARBA00022475"/>
    </source>
</evidence>
<proteinExistence type="predicted"/>
<feature type="domain" description="ABC transporter" evidence="10">
    <location>
        <begin position="273"/>
        <end position="517"/>
    </location>
</feature>
<dbReference type="PROSITE" id="PS50893">
    <property type="entry name" value="ABC_TRANSPORTER_2"/>
    <property type="match status" value="2"/>
</dbReference>
<dbReference type="InterPro" id="IPR003439">
    <property type="entry name" value="ABC_transporter-like_ATP-bd"/>
</dbReference>
<dbReference type="Pfam" id="PF00005">
    <property type="entry name" value="ABC_tran"/>
    <property type="match status" value="2"/>
</dbReference>
<dbReference type="InterPro" id="IPR017871">
    <property type="entry name" value="ABC_transporter-like_CS"/>
</dbReference>
<dbReference type="InterPro" id="IPR027417">
    <property type="entry name" value="P-loop_NTPase"/>
</dbReference>
<dbReference type="Gene3D" id="3.40.50.300">
    <property type="entry name" value="P-loop containing nucleotide triphosphate hydrolases"/>
    <property type="match status" value="2"/>
</dbReference>
<dbReference type="PANTHER" id="PTHR43790">
    <property type="entry name" value="CARBOHYDRATE TRANSPORT ATP-BINDING PROTEIN MG119-RELATED"/>
    <property type="match status" value="1"/>
</dbReference>
<evidence type="ECO:0000256" key="7">
    <source>
        <dbReference type="ARBA" id="ARBA00022840"/>
    </source>
</evidence>
<evidence type="ECO:0000313" key="11">
    <source>
        <dbReference type="EMBL" id="TDL79338.1"/>
    </source>
</evidence>
<keyword evidence="2" id="KW-0813">Transport</keyword>
<dbReference type="GO" id="GO:0030246">
    <property type="term" value="F:carbohydrate binding"/>
    <property type="evidence" value="ECO:0007669"/>
    <property type="project" value="InterPro"/>
</dbReference>
<dbReference type="AlphaFoldDB" id="A0A4R6AAI2"/>
<evidence type="ECO:0000256" key="9">
    <source>
        <dbReference type="ARBA" id="ARBA00023136"/>
    </source>
</evidence>
<keyword evidence="3" id="KW-1003">Cell membrane</keyword>
<dbReference type="Proteomes" id="UP000295701">
    <property type="component" value="Unassembled WGS sequence"/>
</dbReference>
<protein>
    <submittedName>
        <fullName evidence="11">ATP-binding cassette domain-containing protein</fullName>
    </submittedName>
</protein>
<evidence type="ECO:0000256" key="5">
    <source>
        <dbReference type="ARBA" id="ARBA00022737"/>
    </source>
</evidence>
<reference evidence="11 12" key="1">
    <citation type="submission" date="2019-03" db="EMBL/GenBank/DDBJ databases">
        <title>Primorskyibacter sp. SS33 isolated from sediments.</title>
        <authorList>
            <person name="Xunke S."/>
        </authorList>
    </citation>
    <scope>NUCLEOTIDE SEQUENCE [LARGE SCALE GENOMIC DNA]</scope>
    <source>
        <strain evidence="11 12">SS33</strain>
    </source>
</reference>
<dbReference type="GO" id="GO:0005886">
    <property type="term" value="C:plasma membrane"/>
    <property type="evidence" value="ECO:0007669"/>
    <property type="project" value="UniProtKB-SubCell"/>
</dbReference>
<evidence type="ECO:0000256" key="2">
    <source>
        <dbReference type="ARBA" id="ARBA00022448"/>
    </source>
</evidence>
<evidence type="ECO:0000313" key="12">
    <source>
        <dbReference type="Proteomes" id="UP000295701"/>
    </source>
</evidence>